<sequence>MLVAGVVAGHSANRSRRRPWCQVLPSLLHFARNRPHLRDHAAPVASTEIGRSRLQITNQGRAGDATRCRSCRHSIQGVAGDTNHQQDQPRKGGKRHWGFQ</sequence>
<proteinExistence type="predicted"/>
<dbReference type="GeneID" id="106754962"/>
<evidence type="ECO:0000256" key="1">
    <source>
        <dbReference type="SAM" id="MobiDB-lite"/>
    </source>
</evidence>
<evidence type="ECO:0000313" key="2">
    <source>
        <dbReference type="Proteomes" id="UP000087766"/>
    </source>
</evidence>
<gene>
    <name evidence="3" type="primary">LOC106754962</name>
</gene>
<dbReference type="KEGG" id="vra:106754962"/>
<protein>
    <submittedName>
        <fullName evidence="3">Uncharacterized protein LOC106754962</fullName>
    </submittedName>
</protein>
<feature type="compositionally biased region" description="Basic residues" evidence="1">
    <location>
        <begin position="91"/>
        <end position="100"/>
    </location>
</feature>
<name>A0A1S3TFK9_VIGRR</name>
<dbReference type="Proteomes" id="UP000087766">
    <property type="component" value="Unplaced"/>
</dbReference>
<evidence type="ECO:0000313" key="3">
    <source>
        <dbReference type="RefSeq" id="XP_014492522.1"/>
    </source>
</evidence>
<reference evidence="3" key="1">
    <citation type="submission" date="2025-08" db="UniProtKB">
        <authorList>
            <consortium name="RefSeq"/>
        </authorList>
    </citation>
    <scope>IDENTIFICATION</scope>
    <source>
        <tissue evidence="3">Leaf</tissue>
    </source>
</reference>
<dbReference type="AlphaFoldDB" id="A0A1S3TFK9"/>
<feature type="region of interest" description="Disordered" evidence="1">
    <location>
        <begin position="74"/>
        <end position="100"/>
    </location>
</feature>
<keyword evidence="2" id="KW-1185">Reference proteome</keyword>
<dbReference type="RefSeq" id="XP_014492522.1">
    <property type="nucleotide sequence ID" value="XM_014637036.2"/>
</dbReference>
<accession>A0A1S3TFK9</accession>
<organism evidence="2 3">
    <name type="scientific">Vigna radiata var. radiata</name>
    <name type="common">Mung bean</name>
    <name type="synonym">Phaseolus aureus</name>
    <dbReference type="NCBI Taxonomy" id="3916"/>
    <lineage>
        <taxon>Eukaryota</taxon>
        <taxon>Viridiplantae</taxon>
        <taxon>Streptophyta</taxon>
        <taxon>Embryophyta</taxon>
        <taxon>Tracheophyta</taxon>
        <taxon>Spermatophyta</taxon>
        <taxon>Magnoliopsida</taxon>
        <taxon>eudicotyledons</taxon>
        <taxon>Gunneridae</taxon>
        <taxon>Pentapetalae</taxon>
        <taxon>rosids</taxon>
        <taxon>fabids</taxon>
        <taxon>Fabales</taxon>
        <taxon>Fabaceae</taxon>
        <taxon>Papilionoideae</taxon>
        <taxon>50 kb inversion clade</taxon>
        <taxon>NPAAA clade</taxon>
        <taxon>indigoferoid/millettioid clade</taxon>
        <taxon>Phaseoleae</taxon>
        <taxon>Vigna</taxon>
    </lineage>
</organism>